<proteinExistence type="predicted"/>
<protein>
    <recommendedName>
        <fullName evidence="4">Scaffolding protein</fullName>
    </recommendedName>
</protein>
<dbReference type="AlphaFoldDB" id="A0A7K3S106"/>
<gene>
    <name evidence="2" type="ORF">G3I50_23425</name>
</gene>
<feature type="compositionally biased region" description="Low complexity" evidence="1">
    <location>
        <begin position="7"/>
        <end position="19"/>
    </location>
</feature>
<dbReference type="RefSeq" id="WP_164205156.1">
    <property type="nucleotide sequence ID" value="NZ_JAAGMP010001046.1"/>
</dbReference>
<name>A0A7K3S106_9ACTN</name>
<comment type="caution">
    <text evidence="2">The sequence shown here is derived from an EMBL/GenBank/DDBJ whole genome shotgun (WGS) entry which is preliminary data.</text>
</comment>
<evidence type="ECO:0008006" key="4">
    <source>
        <dbReference type="Google" id="ProtNLM"/>
    </source>
</evidence>
<accession>A0A7K3S106</accession>
<evidence type="ECO:0000313" key="3">
    <source>
        <dbReference type="Proteomes" id="UP000469670"/>
    </source>
</evidence>
<feature type="region of interest" description="Disordered" evidence="1">
    <location>
        <begin position="134"/>
        <end position="161"/>
    </location>
</feature>
<dbReference type="Proteomes" id="UP000469670">
    <property type="component" value="Unassembled WGS sequence"/>
</dbReference>
<organism evidence="2 3">
    <name type="scientific">Streptomyces parvus</name>
    <dbReference type="NCBI Taxonomy" id="66428"/>
    <lineage>
        <taxon>Bacteria</taxon>
        <taxon>Bacillati</taxon>
        <taxon>Actinomycetota</taxon>
        <taxon>Actinomycetes</taxon>
        <taxon>Kitasatosporales</taxon>
        <taxon>Streptomycetaceae</taxon>
        <taxon>Streptomyces</taxon>
    </lineage>
</organism>
<dbReference type="EMBL" id="JAAGMP010001046">
    <property type="protein sequence ID" value="NEC21170.1"/>
    <property type="molecule type" value="Genomic_DNA"/>
</dbReference>
<sequence>MTAQDDNAAPAGAEGNPPASTAGPTLEEVIADRDRWKALSRQNETNFNGARTELQQLQTAQQAAIEAARTEGRTSALGEVSTELVTAELRLQAVGVGAELPDLSFLDLNRFTGEDSRPNPDAVKSFIESLPKQVSSGSGFPPIAGAGHNKGGNGDFSSTNPSELADYIASGSFL</sequence>
<evidence type="ECO:0000256" key="1">
    <source>
        <dbReference type="SAM" id="MobiDB-lite"/>
    </source>
</evidence>
<reference evidence="2 3" key="1">
    <citation type="submission" date="2020-01" db="EMBL/GenBank/DDBJ databases">
        <title>Insect and environment-associated Actinomycetes.</title>
        <authorList>
            <person name="Currrie C."/>
            <person name="Chevrette M."/>
            <person name="Carlson C."/>
            <person name="Stubbendieck R."/>
            <person name="Wendt-Pienkowski E."/>
        </authorList>
    </citation>
    <scope>NUCLEOTIDE SEQUENCE [LARGE SCALE GENOMIC DNA]</scope>
    <source>
        <strain evidence="2 3">SID7590</strain>
    </source>
</reference>
<evidence type="ECO:0000313" key="2">
    <source>
        <dbReference type="EMBL" id="NEC21170.1"/>
    </source>
</evidence>
<feature type="region of interest" description="Disordered" evidence="1">
    <location>
        <begin position="1"/>
        <end position="25"/>
    </location>
</feature>